<feature type="chain" id="PRO_5045832545" description="SH3 domain-containing protein" evidence="1">
    <location>
        <begin position="26"/>
        <end position="466"/>
    </location>
</feature>
<accession>A0ABR6YF27</accession>
<sequence>MKSNRFHKQLCAFLVTAACMPQAHADAKKMWVQGSWVNIRQSADMNAKVIDHLSTNTPVFLIAQKDKSCEISWGISGHGYIPCKFLADQVLVFADVATENSSPEKAKNYSPTRAFWIAPSMRGLFNAGKYFQENLLKPEQLNLENGSVQDRPEPQRPPKLIRYSVPEFEAMKEMMNKGVIAPVVAFAPLFSCEQMQEAKRRQVGSSKDEFTRSSNDWSAPDAEKYPYSYIYAHDCLVPEIPKLSLPKIKVSYFKDVQKVLPGNTQIEEISAKFGIVERGSVTGSPRWALDYDTYRYTGAWDIGSYTLTLDKPVYEHVIGRTGLVAVYRWLPGIDEEPFGPSASCEEGLRNQRNGKELLSGYPKVKDALLWFQSATPLSFRTAKINSRAYLAPARSLKEGEEQRGIKKVVVYEVDLDGDGIADFVQWDMWGEPEISGPSPLLTLRQIFININGVWHPFERDSYGECT</sequence>
<name>A0ABR6YF27_9BURK</name>
<dbReference type="Proteomes" id="UP000624279">
    <property type="component" value="Unassembled WGS sequence"/>
</dbReference>
<dbReference type="EMBL" id="JACOGA010000016">
    <property type="protein sequence ID" value="MBC3875184.1"/>
    <property type="molecule type" value="Genomic_DNA"/>
</dbReference>
<feature type="signal peptide" evidence="1">
    <location>
        <begin position="1"/>
        <end position="25"/>
    </location>
</feature>
<evidence type="ECO:0000313" key="3">
    <source>
        <dbReference type="Proteomes" id="UP000624279"/>
    </source>
</evidence>
<keyword evidence="3" id="KW-1185">Reference proteome</keyword>
<reference evidence="2 3" key="1">
    <citation type="submission" date="2020-08" db="EMBL/GenBank/DDBJ databases">
        <title>Novel species isolated from subtropical streams in China.</title>
        <authorList>
            <person name="Lu H."/>
        </authorList>
    </citation>
    <scope>NUCLEOTIDE SEQUENCE [LARGE SCALE GENOMIC DNA]</scope>
    <source>
        <strain evidence="2 3">LX15W</strain>
    </source>
</reference>
<dbReference type="PROSITE" id="PS51257">
    <property type="entry name" value="PROKAR_LIPOPROTEIN"/>
    <property type="match status" value="1"/>
</dbReference>
<evidence type="ECO:0000256" key="1">
    <source>
        <dbReference type="SAM" id="SignalP"/>
    </source>
</evidence>
<proteinExistence type="predicted"/>
<protein>
    <recommendedName>
        <fullName evidence="4">SH3 domain-containing protein</fullName>
    </recommendedName>
</protein>
<organism evidence="2 3">
    <name type="scientific">Undibacterium flavidum</name>
    <dbReference type="NCBI Taxonomy" id="2762297"/>
    <lineage>
        <taxon>Bacteria</taxon>
        <taxon>Pseudomonadati</taxon>
        <taxon>Pseudomonadota</taxon>
        <taxon>Betaproteobacteria</taxon>
        <taxon>Burkholderiales</taxon>
        <taxon>Oxalobacteraceae</taxon>
        <taxon>Undibacterium</taxon>
    </lineage>
</organism>
<evidence type="ECO:0000313" key="2">
    <source>
        <dbReference type="EMBL" id="MBC3875184.1"/>
    </source>
</evidence>
<evidence type="ECO:0008006" key="4">
    <source>
        <dbReference type="Google" id="ProtNLM"/>
    </source>
</evidence>
<keyword evidence="1" id="KW-0732">Signal</keyword>
<comment type="caution">
    <text evidence="2">The sequence shown here is derived from an EMBL/GenBank/DDBJ whole genome shotgun (WGS) entry which is preliminary data.</text>
</comment>
<gene>
    <name evidence="2" type="ORF">H8K55_16475</name>
</gene>
<dbReference type="RefSeq" id="WP_186943156.1">
    <property type="nucleotide sequence ID" value="NZ_JACOGA010000016.1"/>
</dbReference>